<keyword evidence="3" id="KW-1185">Reference proteome</keyword>
<dbReference type="GO" id="GO:0016787">
    <property type="term" value="F:hydrolase activity"/>
    <property type="evidence" value="ECO:0007669"/>
    <property type="project" value="UniProtKB-KW"/>
</dbReference>
<name>A0A316EQA0_9BURK</name>
<dbReference type="Proteomes" id="UP000245754">
    <property type="component" value="Unassembled WGS sequence"/>
</dbReference>
<gene>
    <name evidence="2" type="ORF">C7419_104202</name>
</gene>
<dbReference type="EMBL" id="QGGT01000004">
    <property type="protein sequence ID" value="PWK33527.1"/>
    <property type="molecule type" value="Genomic_DNA"/>
</dbReference>
<dbReference type="Pfam" id="PF02464">
    <property type="entry name" value="CinA"/>
    <property type="match status" value="1"/>
</dbReference>
<proteinExistence type="predicted"/>
<reference evidence="2 3" key="1">
    <citation type="submission" date="2018-05" db="EMBL/GenBank/DDBJ databases">
        <title>Genomic Encyclopedia of Type Strains, Phase IV (KMG-V): Genome sequencing to study the core and pangenomes of soil and plant-associated prokaryotes.</title>
        <authorList>
            <person name="Whitman W."/>
        </authorList>
    </citation>
    <scope>NUCLEOTIDE SEQUENCE [LARGE SCALE GENOMIC DNA]</scope>
    <source>
        <strain evidence="2 3">SLV-132</strain>
    </source>
</reference>
<feature type="domain" description="CinA C-terminal" evidence="1">
    <location>
        <begin position="4"/>
        <end position="158"/>
    </location>
</feature>
<dbReference type="SUPFAM" id="SSF142433">
    <property type="entry name" value="CinA-like"/>
    <property type="match status" value="1"/>
</dbReference>
<protein>
    <submittedName>
        <fullName evidence="2">PncC family amidohydrolase</fullName>
    </submittedName>
</protein>
<dbReference type="AlphaFoldDB" id="A0A316EQA0"/>
<evidence type="ECO:0000313" key="2">
    <source>
        <dbReference type="EMBL" id="PWK33527.1"/>
    </source>
</evidence>
<dbReference type="NCBIfam" id="TIGR00199">
    <property type="entry name" value="PncC_domain"/>
    <property type="match status" value="1"/>
</dbReference>
<evidence type="ECO:0000313" key="3">
    <source>
        <dbReference type="Proteomes" id="UP000245754"/>
    </source>
</evidence>
<organism evidence="2 3">
    <name type="scientific">Cupriavidus plantarum</name>
    <dbReference type="NCBI Taxonomy" id="942865"/>
    <lineage>
        <taxon>Bacteria</taxon>
        <taxon>Pseudomonadati</taxon>
        <taxon>Pseudomonadota</taxon>
        <taxon>Betaproteobacteria</taxon>
        <taxon>Burkholderiales</taxon>
        <taxon>Burkholderiaceae</taxon>
        <taxon>Cupriavidus</taxon>
    </lineage>
</organism>
<keyword evidence="2" id="KW-0378">Hydrolase</keyword>
<evidence type="ECO:0000259" key="1">
    <source>
        <dbReference type="Pfam" id="PF02464"/>
    </source>
</evidence>
<sequence length="168" mass="17580">MHDAQEVAHYLVRHGVVLATAESCTAGLIASKLAEVPGCGSCLRLAVVTYAPEAKKNVLGVEHALIERHGLTSEPVSLAMARGVLEMSGADLAVSNTGVADEGAPDGTPAGTQCFAWVVRAAGRSGTPIEYTETKRFQGERNEIRDAAAAYALGRIPHYLALARGTPE</sequence>
<accession>A0A316EQA0</accession>
<dbReference type="InterPro" id="IPR036653">
    <property type="entry name" value="CinA-like_C"/>
</dbReference>
<dbReference type="RefSeq" id="WP_109584631.1">
    <property type="nucleotide sequence ID" value="NZ_QGGT01000004.1"/>
</dbReference>
<dbReference type="InterPro" id="IPR008136">
    <property type="entry name" value="CinA_C"/>
</dbReference>
<dbReference type="Gene3D" id="3.90.950.20">
    <property type="entry name" value="CinA-like"/>
    <property type="match status" value="1"/>
</dbReference>
<comment type="caution">
    <text evidence="2">The sequence shown here is derived from an EMBL/GenBank/DDBJ whole genome shotgun (WGS) entry which is preliminary data.</text>
</comment>